<dbReference type="Pfam" id="PF13688">
    <property type="entry name" value="Reprolysin_5"/>
    <property type="match status" value="1"/>
</dbReference>
<proteinExistence type="predicted"/>
<keyword evidence="2" id="KW-1185">Reference proteome</keyword>
<dbReference type="EMBL" id="ABCS01000016">
    <property type="protein sequence ID" value="EDM79836.1"/>
    <property type="molecule type" value="Genomic_DNA"/>
</dbReference>
<dbReference type="SUPFAM" id="SSF55486">
    <property type="entry name" value="Metalloproteases ('zincins'), catalytic domain"/>
    <property type="match status" value="1"/>
</dbReference>
<name>A6G2Y6_9BACT</name>
<dbReference type="Gene3D" id="3.40.390.10">
    <property type="entry name" value="Collagenase (Catalytic Domain)"/>
    <property type="match status" value="1"/>
</dbReference>
<dbReference type="AlphaFoldDB" id="A6G2Y6"/>
<accession>A6G2Y6</accession>
<evidence type="ECO:0000313" key="2">
    <source>
        <dbReference type="Proteomes" id="UP000005801"/>
    </source>
</evidence>
<reference evidence="1 2" key="1">
    <citation type="submission" date="2007-06" db="EMBL/GenBank/DDBJ databases">
        <authorList>
            <person name="Shimkets L."/>
            <person name="Ferriera S."/>
            <person name="Johnson J."/>
            <person name="Kravitz S."/>
            <person name="Beeson K."/>
            <person name="Sutton G."/>
            <person name="Rogers Y.-H."/>
            <person name="Friedman R."/>
            <person name="Frazier M."/>
            <person name="Venter J.C."/>
        </authorList>
    </citation>
    <scope>NUCLEOTIDE SEQUENCE [LARGE SCALE GENOMIC DNA]</scope>
    <source>
        <strain evidence="1 2">SIR-1</strain>
    </source>
</reference>
<dbReference type="GO" id="GO:0008237">
    <property type="term" value="F:metallopeptidase activity"/>
    <property type="evidence" value="ECO:0007669"/>
    <property type="project" value="InterPro"/>
</dbReference>
<evidence type="ECO:0008006" key="3">
    <source>
        <dbReference type="Google" id="ProtNLM"/>
    </source>
</evidence>
<gene>
    <name evidence="1" type="ORF">PPSIR1_32093</name>
</gene>
<dbReference type="InterPro" id="IPR024079">
    <property type="entry name" value="MetalloPept_cat_dom_sf"/>
</dbReference>
<protein>
    <recommendedName>
        <fullName evidence="3">Peptidase M10 metallopeptidase domain-containing protein</fullName>
    </recommendedName>
</protein>
<organism evidence="1 2">
    <name type="scientific">Plesiocystis pacifica SIR-1</name>
    <dbReference type="NCBI Taxonomy" id="391625"/>
    <lineage>
        <taxon>Bacteria</taxon>
        <taxon>Pseudomonadati</taxon>
        <taxon>Myxococcota</taxon>
        <taxon>Polyangia</taxon>
        <taxon>Nannocystales</taxon>
        <taxon>Nannocystaceae</taxon>
        <taxon>Plesiocystis</taxon>
    </lineage>
</organism>
<dbReference type="Proteomes" id="UP000005801">
    <property type="component" value="Unassembled WGS sequence"/>
</dbReference>
<comment type="caution">
    <text evidence="1">The sequence shown here is derived from an EMBL/GenBank/DDBJ whole genome shotgun (WGS) entry which is preliminary data.</text>
</comment>
<evidence type="ECO:0000313" key="1">
    <source>
        <dbReference type="EMBL" id="EDM79836.1"/>
    </source>
</evidence>
<sequence>MHVAVEDGNAVVDDARIEACVREANAALARYGVSVWVRAVVELRDTTTIETPDQRLALAKVARRDGSVHVFFVDRVELATARNGDQRVSGMHWRYHGLSPRVRAREYVAVAHNAPRTTLAHEIGHTFGLGHDEDVDNLMCSCKRGESPSFSARQGRRLRSGARRFLDRARPRAQPRRVERVRFSRAERIELVRQVRAPSRAERAPRTSR</sequence>